<sequence length="154" mass="17706">MCSDFPYSLVRNASRITMEVKDFPQKVNFRDFSLKIFILFFFSEFMNQSALSFRTIDKKSTGKVEVSGFLERLRYIVNKSPKFSHPGISVLEEVLNNSAKNKFVMFNEFCVKLFLHPNMAKALESSPSHRDLKATLGEFAQMIHKTAPVPRSNP</sequence>
<accession>A0A7S0H373</accession>
<dbReference type="EMBL" id="HBEM01024470">
    <property type="protein sequence ID" value="CAD8457664.1"/>
    <property type="molecule type" value="Transcribed_RNA"/>
</dbReference>
<gene>
    <name evidence="1" type="ORF">LAMO00422_LOCUS16613</name>
</gene>
<evidence type="ECO:0008006" key="2">
    <source>
        <dbReference type="Google" id="ProtNLM"/>
    </source>
</evidence>
<dbReference type="SUPFAM" id="SSF47473">
    <property type="entry name" value="EF-hand"/>
    <property type="match status" value="1"/>
</dbReference>
<reference evidence="1" key="1">
    <citation type="submission" date="2021-01" db="EMBL/GenBank/DDBJ databases">
        <authorList>
            <person name="Corre E."/>
            <person name="Pelletier E."/>
            <person name="Niang G."/>
            <person name="Scheremetjew M."/>
            <person name="Finn R."/>
            <person name="Kale V."/>
            <person name="Holt S."/>
            <person name="Cochrane G."/>
            <person name="Meng A."/>
            <person name="Brown T."/>
            <person name="Cohen L."/>
        </authorList>
    </citation>
    <scope>NUCLEOTIDE SEQUENCE</scope>
    <source>
        <strain evidence="1">CCMP2058</strain>
    </source>
</reference>
<proteinExistence type="predicted"/>
<dbReference type="InterPro" id="IPR011992">
    <property type="entry name" value="EF-hand-dom_pair"/>
</dbReference>
<protein>
    <recommendedName>
        <fullName evidence="2">EF-hand domain-containing protein</fullName>
    </recommendedName>
</protein>
<name>A0A7S0H373_9EUKA</name>
<dbReference type="AlphaFoldDB" id="A0A7S0H373"/>
<organism evidence="1">
    <name type="scientific">Amorphochlora amoebiformis</name>
    <dbReference type="NCBI Taxonomy" id="1561963"/>
    <lineage>
        <taxon>Eukaryota</taxon>
        <taxon>Sar</taxon>
        <taxon>Rhizaria</taxon>
        <taxon>Cercozoa</taxon>
        <taxon>Chlorarachniophyceae</taxon>
        <taxon>Amorphochlora</taxon>
    </lineage>
</organism>
<evidence type="ECO:0000313" key="1">
    <source>
        <dbReference type="EMBL" id="CAD8457664.1"/>
    </source>
</evidence>